<dbReference type="Proteomes" id="UP000789342">
    <property type="component" value="Unassembled WGS sequence"/>
</dbReference>
<gene>
    <name evidence="1" type="ORF">AMORRO_LOCUS16504</name>
</gene>
<accession>A0A9N9JAI3</accession>
<proteinExistence type="predicted"/>
<protein>
    <submittedName>
        <fullName evidence="1">400_t:CDS:1</fullName>
    </submittedName>
</protein>
<name>A0A9N9JAI3_9GLOM</name>
<dbReference type="OrthoDB" id="10403949at2759"/>
<feature type="non-terminal residue" evidence="1">
    <location>
        <position position="1"/>
    </location>
</feature>
<dbReference type="AlphaFoldDB" id="A0A9N9JAI3"/>
<keyword evidence="2" id="KW-1185">Reference proteome</keyword>
<dbReference type="EMBL" id="CAJVPV010045694">
    <property type="protein sequence ID" value="CAG8769650.1"/>
    <property type="molecule type" value="Genomic_DNA"/>
</dbReference>
<comment type="caution">
    <text evidence="1">The sequence shown here is derived from an EMBL/GenBank/DDBJ whole genome shotgun (WGS) entry which is preliminary data.</text>
</comment>
<evidence type="ECO:0000313" key="2">
    <source>
        <dbReference type="Proteomes" id="UP000789342"/>
    </source>
</evidence>
<reference evidence="1" key="1">
    <citation type="submission" date="2021-06" db="EMBL/GenBank/DDBJ databases">
        <authorList>
            <person name="Kallberg Y."/>
            <person name="Tangrot J."/>
            <person name="Rosling A."/>
        </authorList>
    </citation>
    <scope>NUCLEOTIDE SEQUENCE</scope>
    <source>
        <strain evidence="1">CL551</strain>
    </source>
</reference>
<organism evidence="1 2">
    <name type="scientific">Acaulospora morrowiae</name>
    <dbReference type="NCBI Taxonomy" id="94023"/>
    <lineage>
        <taxon>Eukaryota</taxon>
        <taxon>Fungi</taxon>
        <taxon>Fungi incertae sedis</taxon>
        <taxon>Mucoromycota</taxon>
        <taxon>Glomeromycotina</taxon>
        <taxon>Glomeromycetes</taxon>
        <taxon>Diversisporales</taxon>
        <taxon>Acaulosporaceae</taxon>
        <taxon>Acaulospora</taxon>
    </lineage>
</organism>
<sequence>WPWWLNYNIKQYAYTLFGSLFTDYDLGWDNNSNEDDPLPKYLPPTLGSGDYEVKPKNHRRTNIDLERSRKGLPARYKK</sequence>
<evidence type="ECO:0000313" key="1">
    <source>
        <dbReference type="EMBL" id="CAG8769650.1"/>
    </source>
</evidence>